<name>A0A454CQ15_VIBHA</name>
<dbReference type="RefSeq" id="WP_009703303.1">
    <property type="nucleotide sequence ID" value="NZ_JBJYJM010000008.1"/>
</dbReference>
<dbReference type="Gene3D" id="3.30.420.10">
    <property type="entry name" value="Ribonuclease H-like superfamily/Ribonuclease H"/>
    <property type="match status" value="1"/>
</dbReference>
<dbReference type="SUPFAM" id="SSF53098">
    <property type="entry name" value="Ribonuclease H-like"/>
    <property type="match status" value="1"/>
</dbReference>
<dbReference type="PROSITE" id="PS50879">
    <property type="entry name" value="RNASE_H_1"/>
    <property type="match status" value="1"/>
</dbReference>
<evidence type="ECO:0000259" key="1">
    <source>
        <dbReference type="PROSITE" id="PS50879"/>
    </source>
</evidence>
<dbReference type="AlphaFoldDB" id="A0A454CQ15"/>
<dbReference type="Proteomes" id="UP000008367">
    <property type="component" value="Unassembled WGS sequence"/>
</dbReference>
<evidence type="ECO:0000313" key="3">
    <source>
        <dbReference type="Proteomes" id="UP000008367"/>
    </source>
</evidence>
<dbReference type="GO" id="GO:0003676">
    <property type="term" value="F:nucleic acid binding"/>
    <property type="evidence" value="ECO:0007669"/>
    <property type="project" value="InterPro"/>
</dbReference>
<sequence>MNESQSIYVSISMNPNRNGDAQGCIGLSVYNARDVLVDESRIRVLEVESNTELELSALVEALSYAQDGDEVFISSAFCERGYNEWLDWWKAKGWRKAGRKPVVYRQLWQQVDSLRSEKYVEVHLERLRDMGHKIQKANALAKSCFDDKEPFY</sequence>
<dbReference type="GO" id="GO:0004523">
    <property type="term" value="F:RNA-DNA hybrid ribonuclease activity"/>
    <property type="evidence" value="ECO:0007669"/>
    <property type="project" value="InterPro"/>
</dbReference>
<dbReference type="EMBL" id="AJSR01002503">
    <property type="protein sequence ID" value="EKM28486.1"/>
    <property type="molecule type" value="Genomic_DNA"/>
</dbReference>
<dbReference type="Pfam" id="PF00075">
    <property type="entry name" value="RNase_H"/>
    <property type="match status" value="1"/>
</dbReference>
<proteinExistence type="predicted"/>
<dbReference type="InterPro" id="IPR036397">
    <property type="entry name" value="RNaseH_sf"/>
</dbReference>
<feature type="domain" description="RNase H type-1" evidence="1">
    <location>
        <begin position="1"/>
        <end position="146"/>
    </location>
</feature>
<evidence type="ECO:0000313" key="2">
    <source>
        <dbReference type="EMBL" id="EKM28486.1"/>
    </source>
</evidence>
<organism evidence="2 3">
    <name type="scientific">Vibrio harveyi</name>
    <name type="common">Beneckea harveyi</name>
    <dbReference type="NCBI Taxonomy" id="669"/>
    <lineage>
        <taxon>Bacteria</taxon>
        <taxon>Pseudomonadati</taxon>
        <taxon>Pseudomonadota</taxon>
        <taxon>Gammaproteobacteria</taxon>
        <taxon>Vibrionales</taxon>
        <taxon>Vibrionaceae</taxon>
        <taxon>Vibrio</taxon>
    </lineage>
</organism>
<comment type="caution">
    <text evidence="2">The sequence shown here is derived from an EMBL/GenBank/DDBJ whole genome shotgun (WGS) entry which is preliminary data.</text>
</comment>
<dbReference type="InterPro" id="IPR002156">
    <property type="entry name" value="RNaseH_domain"/>
</dbReference>
<protein>
    <submittedName>
        <fullName evidence="2">RNase H family protein</fullName>
    </submittedName>
</protein>
<dbReference type="InterPro" id="IPR012337">
    <property type="entry name" value="RNaseH-like_sf"/>
</dbReference>
<accession>A0A454CQ15</accession>
<gene>
    <name evidence="2" type="ORF">VCHENC02_5621</name>
</gene>
<reference evidence="2 3" key="1">
    <citation type="submission" date="2012-10" db="EMBL/GenBank/DDBJ databases">
        <title>Genome sequence of Vibrio Cholerae HENC-02.</title>
        <authorList>
            <person name="Eppinger M."/>
            <person name="Hasan N.A."/>
            <person name="Sengamalay N."/>
            <person name="Hine E."/>
            <person name="Su Q."/>
            <person name="Daugherty S.C."/>
            <person name="Young S."/>
            <person name="Sadzewicz L."/>
            <person name="Tallon L."/>
            <person name="Cebula T.A."/>
            <person name="Ravel J."/>
            <person name="Colwell R.R."/>
        </authorList>
    </citation>
    <scope>NUCLEOTIDE SEQUENCE [LARGE SCALE GENOMIC DNA]</scope>
    <source>
        <strain evidence="2 3">HENC-02</strain>
    </source>
</reference>